<dbReference type="Pfam" id="PF01171">
    <property type="entry name" value="ATP_bind_3"/>
    <property type="match status" value="1"/>
</dbReference>
<feature type="domain" description="tRNA(Ile)-lysidine/2-thiocytidine synthase N-terminal" evidence="7">
    <location>
        <begin position="22"/>
        <end position="200"/>
    </location>
</feature>
<dbReference type="AlphaFoldDB" id="A0A2M8AU30"/>
<evidence type="ECO:0000256" key="6">
    <source>
        <dbReference type="ARBA" id="ARBA00048539"/>
    </source>
</evidence>
<sequence>MNLIEKVKKTIRHYSLLEKGDKVVVGLSGGPDSMALLNVLWSLQDVYDLTLIPAHLNHGMRGKESEEDLAFCEQAAASYGFALVSESVDLPALIKEKGLSPQAAAREIRYDFFQRTARGHDASRIALGHHADDQAETLLMRLLRGAGTKGLSGMPIRREPGIIRPLLHTTREQILSYLTEMEIPYREDSSNQKGIYLRNR</sequence>
<evidence type="ECO:0000256" key="5">
    <source>
        <dbReference type="ARBA" id="ARBA00022840"/>
    </source>
</evidence>
<dbReference type="EMBL" id="PFUI01000116">
    <property type="protein sequence ID" value="PJB29674.1"/>
    <property type="molecule type" value="Genomic_DNA"/>
</dbReference>
<comment type="caution">
    <text evidence="8">The sequence shown here is derived from an EMBL/GenBank/DDBJ whole genome shotgun (WGS) entry which is preliminary data.</text>
</comment>
<dbReference type="Gene3D" id="3.40.50.620">
    <property type="entry name" value="HUPs"/>
    <property type="match status" value="1"/>
</dbReference>
<organism evidence="8 9">
    <name type="scientific">Candidatus Desantisbacteria bacterium CG_4_9_14_3_um_filter_40_11</name>
    <dbReference type="NCBI Taxonomy" id="1974546"/>
    <lineage>
        <taxon>Bacteria</taxon>
        <taxon>Candidatus Desantisiibacteriota</taxon>
    </lineage>
</organism>
<evidence type="ECO:0000313" key="9">
    <source>
        <dbReference type="Proteomes" id="UP000231366"/>
    </source>
</evidence>
<feature type="non-terminal residue" evidence="8">
    <location>
        <position position="200"/>
    </location>
</feature>
<accession>A0A2M8AU30</accession>
<dbReference type="InterPro" id="IPR012795">
    <property type="entry name" value="tRNA_Ile_lys_synt_N"/>
</dbReference>
<gene>
    <name evidence="8" type="primary">tilS</name>
    <name evidence="8" type="ORF">CO110_04535</name>
</gene>
<evidence type="ECO:0000256" key="1">
    <source>
        <dbReference type="ARBA" id="ARBA00013267"/>
    </source>
</evidence>
<evidence type="ECO:0000256" key="3">
    <source>
        <dbReference type="ARBA" id="ARBA00022694"/>
    </source>
</evidence>
<dbReference type="PANTHER" id="PTHR43033:SF1">
    <property type="entry name" value="TRNA(ILE)-LYSIDINE SYNTHASE-RELATED"/>
    <property type="match status" value="1"/>
</dbReference>
<name>A0A2M8AU30_9BACT</name>
<dbReference type="PANTHER" id="PTHR43033">
    <property type="entry name" value="TRNA(ILE)-LYSIDINE SYNTHASE-RELATED"/>
    <property type="match status" value="1"/>
</dbReference>
<dbReference type="Proteomes" id="UP000231366">
    <property type="component" value="Unassembled WGS sequence"/>
</dbReference>
<dbReference type="NCBIfam" id="TIGR02432">
    <property type="entry name" value="lysidine_TilS_N"/>
    <property type="match status" value="1"/>
</dbReference>
<evidence type="ECO:0000259" key="7">
    <source>
        <dbReference type="Pfam" id="PF01171"/>
    </source>
</evidence>
<dbReference type="InterPro" id="IPR011063">
    <property type="entry name" value="TilS/TtcA_N"/>
</dbReference>
<evidence type="ECO:0000256" key="4">
    <source>
        <dbReference type="ARBA" id="ARBA00022741"/>
    </source>
</evidence>
<dbReference type="InterPro" id="IPR012094">
    <property type="entry name" value="tRNA_Ile_lys_synt"/>
</dbReference>
<keyword evidence="2" id="KW-0436">Ligase</keyword>
<keyword evidence="4" id="KW-0547">Nucleotide-binding</keyword>
<proteinExistence type="inferred from homology"/>
<dbReference type="Gene3D" id="1.10.10.1360">
    <property type="entry name" value="tRNA (Ile)-lysidine synthase"/>
    <property type="match status" value="1"/>
</dbReference>
<protein>
    <recommendedName>
        <fullName evidence="1">tRNA(Ile)-lysidine synthetase</fullName>
        <ecNumber evidence="1">6.3.4.19</ecNumber>
    </recommendedName>
</protein>
<dbReference type="HAMAP" id="MF_01161">
    <property type="entry name" value="tRNA_Ile_lys_synt"/>
    <property type="match status" value="1"/>
</dbReference>
<evidence type="ECO:0000256" key="2">
    <source>
        <dbReference type="ARBA" id="ARBA00022598"/>
    </source>
</evidence>
<dbReference type="GO" id="GO:0005524">
    <property type="term" value="F:ATP binding"/>
    <property type="evidence" value="ECO:0007669"/>
    <property type="project" value="UniProtKB-KW"/>
</dbReference>
<keyword evidence="3" id="KW-0819">tRNA processing</keyword>
<dbReference type="GO" id="GO:0008033">
    <property type="term" value="P:tRNA processing"/>
    <property type="evidence" value="ECO:0007669"/>
    <property type="project" value="UniProtKB-KW"/>
</dbReference>
<dbReference type="SUPFAM" id="SSF52402">
    <property type="entry name" value="Adenine nucleotide alpha hydrolases-like"/>
    <property type="match status" value="1"/>
</dbReference>
<dbReference type="CDD" id="cd01992">
    <property type="entry name" value="TilS_N"/>
    <property type="match status" value="1"/>
</dbReference>
<comment type="catalytic activity">
    <reaction evidence="6">
        <text>cytidine(34) in tRNA(Ile2) + L-lysine + ATP = lysidine(34) in tRNA(Ile2) + AMP + diphosphate + H(+)</text>
        <dbReference type="Rhea" id="RHEA:43744"/>
        <dbReference type="Rhea" id="RHEA-COMP:10625"/>
        <dbReference type="Rhea" id="RHEA-COMP:10670"/>
        <dbReference type="ChEBI" id="CHEBI:15378"/>
        <dbReference type="ChEBI" id="CHEBI:30616"/>
        <dbReference type="ChEBI" id="CHEBI:32551"/>
        <dbReference type="ChEBI" id="CHEBI:33019"/>
        <dbReference type="ChEBI" id="CHEBI:82748"/>
        <dbReference type="ChEBI" id="CHEBI:83665"/>
        <dbReference type="ChEBI" id="CHEBI:456215"/>
        <dbReference type="EC" id="6.3.4.19"/>
    </reaction>
</comment>
<evidence type="ECO:0000313" key="8">
    <source>
        <dbReference type="EMBL" id="PJB29674.1"/>
    </source>
</evidence>
<dbReference type="EC" id="6.3.4.19" evidence="1"/>
<dbReference type="GO" id="GO:0032267">
    <property type="term" value="F:tRNA(Ile)-lysidine synthase activity"/>
    <property type="evidence" value="ECO:0007669"/>
    <property type="project" value="UniProtKB-EC"/>
</dbReference>
<keyword evidence="5" id="KW-0067">ATP-binding</keyword>
<dbReference type="InterPro" id="IPR014729">
    <property type="entry name" value="Rossmann-like_a/b/a_fold"/>
</dbReference>
<reference evidence="9" key="1">
    <citation type="submission" date="2017-09" db="EMBL/GenBank/DDBJ databases">
        <title>Depth-based differentiation of microbial function through sediment-hosted aquifers and enrichment of novel symbionts in the deep terrestrial subsurface.</title>
        <authorList>
            <person name="Probst A.J."/>
            <person name="Ladd B."/>
            <person name="Jarett J.K."/>
            <person name="Geller-Mcgrath D.E."/>
            <person name="Sieber C.M.K."/>
            <person name="Emerson J.B."/>
            <person name="Anantharaman K."/>
            <person name="Thomas B.C."/>
            <person name="Malmstrom R."/>
            <person name="Stieglmeier M."/>
            <person name="Klingl A."/>
            <person name="Woyke T."/>
            <person name="Ryan C.M."/>
            <person name="Banfield J.F."/>
        </authorList>
    </citation>
    <scope>NUCLEOTIDE SEQUENCE [LARGE SCALE GENOMIC DNA]</scope>
</reference>